<comment type="caution">
    <text evidence="1">The sequence shown here is derived from an EMBL/GenBank/DDBJ whole genome shotgun (WGS) entry which is preliminary data.</text>
</comment>
<sequence>MNPGKPSGPNPTGAMERKGSVRRAREMLEAGRRPEARGPPANVRPPPPPPPIRTNQAHMTQWPLPNDNLPGPMVDPGARLFVPKGPPPQRPPRPDLPSPSVYSERSFSDATPSPLHFQRPAVPSFSQPLGHPPPPPRPLIREPVPPSPTDPEVSTPRISVATDDLFRQSAASSIGSIPSIPDFPFPAQPVTAESQRQFQKQPSNLAPPPLAQLRPGLNRQSSVSPIPEEGSDSPTIHEGSFASSRVIPSSWGSARAESDILETYLDGESDEEHSPKYTGEERNVTLVRQASLGKRGVPALRTISRSNAESPLPPPQVPMSKPVPQEAALKEIAVGATDRRDSFSSTSTSSSHFDLEKAPIVLDLGHEHPVPNRANPNMGAIEKKLGALPRAAPTMSDKRPGARRPPRLDMTAVRDAEKRGSLTSLPDLIRRATKLASNLEHGRTASRNDLLNPGGPRFAGHQYRRSGSIKDLLASFPPPAATPEGGRGSPWPVFFRRSTLHHIKSNETMPEAEGNEKVEKRPRRCCGMPLWLFILICALVIVIILVAVLVPVFLVANKNSGASCESNSPCANGGVSVSSGDVCSCVCSNGFTGSQCTISGDSSCTTTEIGDGSSSKNATMGSNLPRLFNNARSDFGVPLDPVTIMALFSQNNVSCTTENSLVAFKGVSTGSSKDRRTLPVVPDSEQPSTPDQASSSDSRPPNPTTLNVRTRTLAARAPAGTLNGIVFDTSVPTETMKPLTFTGLPTATQTEPASRTTTTSSATSTATASLTSTTVSTQVVDFSRIAVLYIFEKTGAFRAATYSEEKIHTYLSKSYPDSDRKDFSIDLTESGVKSTFSLDFEGHKITLPNGDVVGGN</sequence>
<evidence type="ECO:0000313" key="2">
    <source>
        <dbReference type="Proteomes" id="UP001177260"/>
    </source>
</evidence>
<gene>
    <name evidence="1" type="ORF">N8T08_008871</name>
</gene>
<accession>A0ACC3AVD7</accession>
<dbReference type="EMBL" id="JAOPJF010000061">
    <property type="protein sequence ID" value="KAK1141607.1"/>
    <property type="molecule type" value="Genomic_DNA"/>
</dbReference>
<reference evidence="1 2" key="1">
    <citation type="journal article" date="2023" name="ACS Omega">
        <title>Identification of the Neoaspergillic Acid Biosynthesis Gene Cluster by Establishing an In Vitro CRISPR-Ribonucleoprotein Genetic System in Aspergillus melleus.</title>
        <authorList>
            <person name="Yuan B."/>
            <person name="Grau M.F."/>
            <person name="Murata R.M."/>
            <person name="Torok T."/>
            <person name="Venkateswaran K."/>
            <person name="Stajich J.E."/>
            <person name="Wang C.C.C."/>
        </authorList>
    </citation>
    <scope>NUCLEOTIDE SEQUENCE [LARGE SCALE GENOMIC DNA]</scope>
    <source>
        <strain evidence="1 2">IMV 1140</strain>
    </source>
</reference>
<dbReference type="Proteomes" id="UP001177260">
    <property type="component" value="Unassembled WGS sequence"/>
</dbReference>
<name>A0ACC3AVD7_9EURO</name>
<keyword evidence="2" id="KW-1185">Reference proteome</keyword>
<protein>
    <submittedName>
        <fullName evidence="1">Uncharacterized protein</fullName>
    </submittedName>
</protein>
<evidence type="ECO:0000313" key="1">
    <source>
        <dbReference type="EMBL" id="KAK1141607.1"/>
    </source>
</evidence>
<organism evidence="1 2">
    <name type="scientific">Aspergillus melleus</name>
    <dbReference type="NCBI Taxonomy" id="138277"/>
    <lineage>
        <taxon>Eukaryota</taxon>
        <taxon>Fungi</taxon>
        <taxon>Dikarya</taxon>
        <taxon>Ascomycota</taxon>
        <taxon>Pezizomycotina</taxon>
        <taxon>Eurotiomycetes</taxon>
        <taxon>Eurotiomycetidae</taxon>
        <taxon>Eurotiales</taxon>
        <taxon>Aspergillaceae</taxon>
        <taxon>Aspergillus</taxon>
        <taxon>Aspergillus subgen. Circumdati</taxon>
    </lineage>
</organism>
<proteinExistence type="predicted"/>